<keyword evidence="8" id="KW-1185">Reference proteome</keyword>
<feature type="repeat" description="TPR" evidence="4">
    <location>
        <begin position="813"/>
        <end position="846"/>
    </location>
</feature>
<dbReference type="InterPro" id="IPR019734">
    <property type="entry name" value="TPR_rpt"/>
</dbReference>
<dbReference type="InterPro" id="IPR059141">
    <property type="entry name" value="Beta-prop_Nup120_160"/>
</dbReference>
<accession>A0A1G4J8J3</accession>
<evidence type="ECO:0000256" key="2">
    <source>
        <dbReference type="ARBA" id="ARBA00022448"/>
    </source>
</evidence>
<dbReference type="Proteomes" id="UP000191024">
    <property type="component" value="Chromosome D"/>
</dbReference>
<evidence type="ECO:0000256" key="1">
    <source>
        <dbReference type="ARBA" id="ARBA00004123"/>
    </source>
</evidence>
<dbReference type="OrthoDB" id="67716at2759"/>
<comment type="subcellular location">
    <subcellularLocation>
        <location evidence="1">Nucleus</location>
    </subcellularLocation>
</comment>
<dbReference type="GO" id="GO:0017056">
    <property type="term" value="F:structural constituent of nuclear pore"/>
    <property type="evidence" value="ECO:0007669"/>
    <property type="project" value="TreeGrafter"/>
</dbReference>
<dbReference type="PANTHER" id="PTHR21286">
    <property type="entry name" value="NUCLEAR PORE COMPLEX PROTEIN NUP160"/>
    <property type="match status" value="1"/>
</dbReference>
<evidence type="ECO:0000313" key="8">
    <source>
        <dbReference type="Proteomes" id="UP000191024"/>
    </source>
</evidence>
<evidence type="ECO:0000259" key="6">
    <source>
        <dbReference type="Pfam" id="PF22114"/>
    </source>
</evidence>
<dbReference type="InterPro" id="IPR021717">
    <property type="entry name" value="Nucleoporin_Nup160"/>
</dbReference>
<evidence type="ECO:0000256" key="3">
    <source>
        <dbReference type="ARBA" id="ARBA00023242"/>
    </source>
</evidence>
<reference evidence="7 8" key="1">
    <citation type="submission" date="2016-03" db="EMBL/GenBank/DDBJ databases">
        <authorList>
            <person name="Devillers H."/>
        </authorList>
    </citation>
    <scope>NUCLEOTIDE SEQUENCE [LARGE SCALE GENOMIC DNA]</scope>
    <source>
        <strain evidence="7">CBS 11717</strain>
    </source>
</reference>
<dbReference type="Pfam" id="PF22114">
    <property type="entry name" value="NUP120_helical_2"/>
    <property type="match status" value="1"/>
</dbReference>
<keyword evidence="3" id="KW-0539">Nucleus</keyword>
<feature type="domain" description="Nucleoporin NUP120 helical" evidence="6">
    <location>
        <begin position="504"/>
        <end position="685"/>
    </location>
</feature>
<dbReference type="Pfam" id="PF11715">
    <property type="entry name" value="Beta-prop_Nup120_160"/>
    <property type="match status" value="1"/>
</dbReference>
<gene>
    <name evidence="7" type="ORF">LAMI_0D01354G</name>
</gene>
<proteinExistence type="predicted"/>
<organism evidence="7 8">
    <name type="scientific">Lachancea mirantina</name>
    <dbReference type="NCBI Taxonomy" id="1230905"/>
    <lineage>
        <taxon>Eukaryota</taxon>
        <taxon>Fungi</taxon>
        <taxon>Dikarya</taxon>
        <taxon>Ascomycota</taxon>
        <taxon>Saccharomycotina</taxon>
        <taxon>Saccharomycetes</taxon>
        <taxon>Saccharomycetales</taxon>
        <taxon>Saccharomycetaceae</taxon>
        <taxon>Lachancea</taxon>
    </lineage>
</organism>
<dbReference type="STRING" id="1230905.A0A1G4J8J3"/>
<dbReference type="GO" id="GO:0005643">
    <property type="term" value="C:nuclear pore"/>
    <property type="evidence" value="ECO:0007669"/>
    <property type="project" value="TreeGrafter"/>
</dbReference>
<keyword evidence="4" id="KW-0802">TPR repeat</keyword>
<sequence length="1026" mass="117651">MEIECNFSKLGVQLHSLDISNKDDRFVYLSLNPDEPANTLELINKVNYSNTIKLSNDEYICYQLLNDYKTVAIYALGGVSGGKTVIITLPEASLNQWHTFTVREIQQEVSMDLILERGIFLNMKFHVDCILSKTRPLQDDWFRIFNPYDFTVRKPHLLLSVSDTYSVVFLEDGGLVGLTKVGAGDSQDIHPVLFNDNSYLQSFTKLFSRKEHFTQSVVVSCVLYKDQYLITLTQNCRMKVWDLSTQAVVYEQNFLNEGKGHMRVYEVVGRFLCIYKDVLVAFLPLGNGLFQFMSLGVDQDSRFYANSRVSISPNLSASFIWSLVDMKLNPSYDTTPPSNSMDLIVMWKSNRTAKLQTSKVDMALKEARPWSEPINRSITDLQTDLDLLTDGDTTKALLNLKSHYAPSLFAMAQRMLSENGMLISPNSQHTQEYLIALETVLKDLKKHNDEPTSLMLYQQGLVVVNCLGLFSHALYRTHTDAEQLYYRLGFSSSQEVTNDLEKYLRVVHGFSRTLSTSLLAKVSDALAEVVSTNSVGEGPLKEGLARIFVDHLDRQFEMANLKKLFEELNDLDVVNALKGFIKKYLELPIAPDTLINAIKSDNFIKVSIIEGIHQIILAQHQFTLEILLTFAFMDFEYKIIHEPLQTLLTMHYKQCLWVKLYRLNKGFLAAELLKRVTKLGHGAKFVSYEDLQNLLDVILTEFYEMPVSPNGLFIEFFDRYIVSGEVGKPEAELFLSTVQRTLYIKGNAAHEFMMALSLFMCGHYGTSFEFFQKHNYPDCLPKELPDTLFVPLQKDSHLWREVIQSFKLKYKQSAYFYHLSKMYSRAGSFDYALRCIKKSIKLSTDFDDLGEPMSYKILQLCQYVDMLVIFEDLNEVVSVLKCSPDILDEKLRGSYYETLLSSAHHRDRFFGTILDCCVRAGDKLFLPFADFCIIDHLLKNQCKPGDWIAFKKLFSFRFANLHDRKAAEAMYEFIRSSADVELKERAYLIILNILNSLAKVEDRWILSEGGLVTAATLQSEREILLH</sequence>
<dbReference type="AlphaFoldDB" id="A0A1G4J8J3"/>
<dbReference type="InterPro" id="IPR055090">
    <property type="entry name" value="NUP120_helical_saccharomycetes"/>
</dbReference>
<dbReference type="PROSITE" id="PS50005">
    <property type="entry name" value="TPR"/>
    <property type="match status" value="1"/>
</dbReference>
<feature type="domain" description="Nucleoporin Nup120/160 beta-propeller" evidence="5">
    <location>
        <begin position="83"/>
        <end position="377"/>
    </location>
</feature>
<keyword evidence="2" id="KW-0813">Transport</keyword>
<dbReference type="EMBL" id="LT598463">
    <property type="protein sequence ID" value="SCU86296.1"/>
    <property type="molecule type" value="Genomic_DNA"/>
</dbReference>
<dbReference type="PANTHER" id="PTHR21286:SF0">
    <property type="entry name" value="NUCLEAR PORE COMPLEX PROTEIN NUP160"/>
    <property type="match status" value="1"/>
</dbReference>
<name>A0A1G4J8J3_9SACH</name>
<evidence type="ECO:0000313" key="7">
    <source>
        <dbReference type="EMBL" id="SCU86296.1"/>
    </source>
</evidence>
<protein>
    <submittedName>
        <fullName evidence="7">LAMI_0D01354g1_1</fullName>
    </submittedName>
</protein>
<evidence type="ECO:0000259" key="5">
    <source>
        <dbReference type="Pfam" id="PF11715"/>
    </source>
</evidence>
<evidence type="ECO:0000256" key="4">
    <source>
        <dbReference type="PROSITE-ProRule" id="PRU00339"/>
    </source>
</evidence>